<protein>
    <submittedName>
        <fullName evidence="2">Esterase/lipase superfamily enzyme</fullName>
    </submittedName>
</protein>
<dbReference type="SUPFAM" id="SSF53474">
    <property type="entry name" value="alpha/beta-Hydrolases"/>
    <property type="match status" value="1"/>
</dbReference>
<evidence type="ECO:0000313" key="2">
    <source>
        <dbReference type="EMBL" id="SNS12779.1"/>
    </source>
</evidence>
<dbReference type="InterPro" id="IPR029058">
    <property type="entry name" value="AB_hydrolase_fold"/>
</dbReference>
<sequence>MKPLAMFRPLCALCATVLLAACAGQTPPAPLPVPTPPAPLHEPVAASPQDWRKPSFLYATNRNALPGRNGSAQFGGLRSRAMSYGELKTTAGGGQADGSDLYRVNVALDRVTRLGQAGFFSEVERAAARTPGREVLLFIHGFDNTFEDAAKTAARVSIGIGFTGATVLYSWPSEGSPAAYLADRNNAYFAVHALKGLLRELVASPWVGRVGVVVHSMGNEAFIRAYTELAGECRGEADACAALRKVRTIVLAAPDVDREIFLDQHAARLTGLGARVVLYCSRGDVALAASALMQGGDYERLGKNVMCIPGIQVTDVSEVKTDVLGHSWISQSRAVLKDLRCALTEGCDRFGAGLLREMSCLPAMQPPGVAAGRSYWKLIAPGGGTGAPATAGFGFSLPSFLTQ</sequence>
<gene>
    <name evidence="2" type="ORF">SAMN04488503_2868</name>
</gene>
<name>A0A239BYQ0_9BACT</name>
<dbReference type="PANTHER" id="PTHR36513:SF1">
    <property type="entry name" value="TRANSMEMBRANE PROTEIN"/>
    <property type="match status" value="1"/>
</dbReference>
<dbReference type="RefSeq" id="WP_089275060.1">
    <property type="nucleotide sequence ID" value="NZ_FZOC01000006.1"/>
</dbReference>
<dbReference type="EMBL" id="FZOC01000006">
    <property type="protein sequence ID" value="SNS12779.1"/>
    <property type="molecule type" value="Genomic_DNA"/>
</dbReference>
<proteinExistence type="predicted"/>
<evidence type="ECO:0000313" key="3">
    <source>
        <dbReference type="Proteomes" id="UP000198324"/>
    </source>
</evidence>
<dbReference type="InterPro" id="IPR010297">
    <property type="entry name" value="DUF900_hydrolase"/>
</dbReference>
<dbReference type="OrthoDB" id="9797755at2"/>
<keyword evidence="1" id="KW-0732">Signal</keyword>
<organism evidence="2 3">
    <name type="scientific">Humidesulfovibrio mexicanus</name>
    <dbReference type="NCBI Taxonomy" id="147047"/>
    <lineage>
        <taxon>Bacteria</taxon>
        <taxon>Pseudomonadati</taxon>
        <taxon>Thermodesulfobacteriota</taxon>
        <taxon>Desulfovibrionia</taxon>
        <taxon>Desulfovibrionales</taxon>
        <taxon>Desulfovibrionaceae</taxon>
        <taxon>Humidesulfovibrio</taxon>
    </lineage>
</organism>
<dbReference type="Pfam" id="PF05990">
    <property type="entry name" value="DUF900"/>
    <property type="match status" value="1"/>
</dbReference>
<dbReference type="AlphaFoldDB" id="A0A239BYQ0"/>
<dbReference type="PANTHER" id="PTHR36513">
    <property type="entry name" value="ABC TRANSMEMBRANE TYPE-1 DOMAIN-CONTAINING PROTEIN"/>
    <property type="match status" value="1"/>
</dbReference>
<keyword evidence="3" id="KW-1185">Reference proteome</keyword>
<reference evidence="2 3" key="1">
    <citation type="submission" date="2017-06" db="EMBL/GenBank/DDBJ databases">
        <authorList>
            <person name="Kim H.J."/>
            <person name="Triplett B.A."/>
        </authorList>
    </citation>
    <scope>NUCLEOTIDE SEQUENCE [LARGE SCALE GENOMIC DNA]</scope>
    <source>
        <strain evidence="2 3">DSM 13116</strain>
    </source>
</reference>
<feature type="chain" id="PRO_5012579525" evidence="1">
    <location>
        <begin position="21"/>
        <end position="403"/>
    </location>
</feature>
<evidence type="ECO:0000256" key="1">
    <source>
        <dbReference type="SAM" id="SignalP"/>
    </source>
</evidence>
<dbReference type="Proteomes" id="UP000198324">
    <property type="component" value="Unassembled WGS sequence"/>
</dbReference>
<dbReference type="PROSITE" id="PS51257">
    <property type="entry name" value="PROKAR_LIPOPROTEIN"/>
    <property type="match status" value="1"/>
</dbReference>
<accession>A0A239BYQ0</accession>
<feature type="signal peptide" evidence="1">
    <location>
        <begin position="1"/>
        <end position="20"/>
    </location>
</feature>